<name>A0A5N5HP96_9ROSA</name>
<dbReference type="EMBL" id="SMOL01000147">
    <property type="protein sequence ID" value="KAB2629749.1"/>
    <property type="molecule type" value="Genomic_DNA"/>
</dbReference>
<feature type="transmembrane region" description="Helical" evidence="1">
    <location>
        <begin position="48"/>
        <end position="72"/>
    </location>
</feature>
<gene>
    <name evidence="2" type="ORF">D8674_040504</name>
</gene>
<keyword evidence="1" id="KW-1133">Transmembrane helix</keyword>
<keyword evidence="1" id="KW-0812">Transmembrane</keyword>
<sequence length="162" mass="17894">MVKIVPLDNIIRVLLYPSIRQFALILEVWGLGSEIKAFQGPVSSLRRAWALLTLTGWLLVALTTPILAFWAFDNISNREARALIRCGGEHEYPSEVGIQCVAVTNTNTLTEAVIMCDMVHRRDNRSQEGLNWFSGQVINKAQGAGDVDQGVVRDGPKESEAS</sequence>
<dbReference type="Proteomes" id="UP000327157">
    <property type="component" value="Unassembled WGS sequence"/>
</dbReference>
<dbReference type="AlphaFoldDB" id="A0A5N5HP96"/>
<organism evidence="2 3">
    <name type="scientific">Pyrus ussuriensis x Pyrus communis</name>
    <dbReference type="NCBI Taxonomy" id="2448454"/>
    <lineage>
        <taxon>Eukaryota</taxon>
        <taxon>Viridiplantae</taxon>
        <taxon>Streptophyta</taxon>
        <taxon>Embryophyta</taxon>
        <taxon>Tracheophyta</taxon>
        <taxon>Spermatophyta</taxon>
        <taxon>Magnoliopsida</taxon>
        <taxon>eudicotyledons</taxon>
        <taxon>Gunneridae</taxon>
        <taxon>Pentapetalae</taxon>
        <taxon>rosids</taxon>
        <taxon>fabids</taxon>
        <taxon>Rosales</taxon>
        <taxon>Rosaceae</taxon>
        <taxon>Amygdaloideae</taxon>
        <taxon>Maleae</taxon>
        <taxon>Pyrus</taxon>
    </lineage>
</organism>
<evidence type="ECO:0000313" key="3">
    <source>
        <dbReference type="Proteomes" id="UP000327157"/>
    </source>
</evidence>
<protein>
    <submittedName>
        <fullName evidence="2">Uncharacterized protein</fullName>
    </submittedName>
</protein>
<keyword evidence="3" id="KW-1185">Reference proteome</keyword>
<reference evidence="2 3" key="2">
    <citation type="submission" date="2019-11" db="EMBL/GenBank/DDBJ databases">
        <title>A de novo genome assembly of a pear dwarfing rootstock.</title>
        <authorList>
            <person name="Wang F."/>
            <person name="Wang J."/>
            <person name="Li S."/>
            <person name="Zhang Y."/>
            <person name="Fang M."/>
            <person name="Ma L."/>
            <person name="Zhao Y."/>
            <person name="Jiang S."/>
        </authorList>
    </citation>
    <scope>NUCLEOTIDE SEQUENCE [LARGE SCALE GENOMIC DNA]</scope>
    <source>
        <strain evidence="2">S2</strain>
        <tissue evidence="2">Leaf</tissue>
    </source>
</reference>
<reference evidence="2 3" key="1">
    <citation type="submission" date="2019-09" db="EMBL/GenBank/DDBJ databases">
        <authorList>
            <person name="Ou C."/>
        </authorList>
    </citation>
    <scope>NUCLEOTIDE SEQUENCE [LARGE SCALE GENOMIC DNA]</scope>
    <source>
        <strain evidence="2">S2</strain>
        <tissue evidence="2">Leaf</tissue>
    </source>
</reference>
<evidence type="ECO:0000256" key="1">
    <source>
        <dbReference type="SAM" id="Phobius"/>
    </source>
</evidence>
<accession>A0A5N5HP96</accession>
<comment type="caution">
    <text evidence="2">The sequence shown here is derived from an EMBL/GenBank/DDBJ whole genome shotgun (WGS) entry which is preliminary data.</text>
</comment>
<keyword evidence="1" id="KW-0472">Membrane</keyword>
<evidence type="ECO:0000313" key="2">
    <source>
        <dbReference type="EMBL" id="KAB2629749.1"/>
    </source>
</evidence>
<proteinExistence type="predicted"/>